<evidence type="ECO:0000313" key="14">
    <source>
        <dbReference type="EMBL" id="MRX52686.1"/>
    </source>
</evidence>
<dbReference type="PANTHER" id="PTHR10357">
    <property type="entry name" value="ALPHA-AMYLASE FAMILY MEMBER"/>
    <property type="match status" value="1"/>
</dbReference>
<feature type="transmembrane region" description="Helical" evidence="11">
    <location>
        <begin position="485"/>
        <end position="504"/>
    </location>
</feature>
<evidence type="ECO:0000256" key="1">
    <source>
        <dbReference type="ARBA" id="ARBA00000548"/>
    </source>
</evidence>
<keyword evidence="8" id="KW-0106">Calcium</keyword>
<dbReference type="EC" id="3.2.1.1" evidence="4"/>
<dbReference type="RefSeq" id="WP_154317894.1">
    <property type="nucleotide sequence ID" value="NZ_CAJFZX010000002.1"/>
</dbReference>
<proteinExistence type="inferred from homology"/>
<dbReference type="InterPro" id="IPR017853">
    <property type="entry name" value="GH"/>
</dbReference>
<evidence type="ECO:0000256" key="10">
    <source>
        <dbReference type="ARBA" id="ARBA00023295"/>
    </source>
</evidence>
<keyword evidence="7" id="KW-0378">Hydrolase</keyword>
<keyword evidence="15" id="KW-1185">Reference proteome</keyword>
<dbReference type="PIRSF" id="PIRSF001024">
    <property type="entry name" value="Alph-amyl_fung"/>
    <property type="match status" value="1"/>
</dbReference>
<evidence type="ECO:0000256" key="12">
    <source>
        <dbReference type="SAM" id="SignalP"/>
    </source>
</evidence>
<dbReference type="Gene3D" id="2.60.40.1180">
    <property type="entry name" value="Golgi alpha-mannosidase II"/>
    <property type="match status" value="1"/>
</dbReference>
<dbReference type="GO" id="GO:0005509">
    <property type="term" value="F:calcium ion binding"/>
    <property type="evidence" value="ECO:0007669"/>
    <property type="project" value="InterPro"/>
</dbReference>
<name>A0A6I2M742_9BACI</name>
<dbReference type="CDD" id="cd11339">
    <property type="entry name" value="AmyAc_bac_CMD_like_2"/>
    <property type="match status" value="1"/>
</dbReference>
<accession>A0A6I2M742</accession>
<keyword evidence="5" id="KW-0479">Metal-binding</keyword>
<dbReference type="AlphaFoldDB" id="A0A6I2M742"/>
<comment type="caution">
    <text evidence="14">The sequence shown here is derived from an EMBL/GenBank/DDBJ whole genome shotgun (WGS) entry which is preliminary data.</text>
</comment>
<dbReference type="SUPFAM" id="SSF51011">
    <property type="entry name" value="Glycosyl hydrolase domain"/>
    <property type="match status" value="1"/>
</dbReference>
<feature type="signal peptide" evidence="12">
    <location>
        <begin position="1"/>
        <end position="26"/>
    </location>
</feature>
<keyword evidence="9" id="KW-0119">Carbohydrate metabolism</keyword>
<evidence type="ECO:0000256" key="9">
    <source>
        <dbReference type="ARBA" id="ARBA00023277"/>
    </source>
</evidence>
<organism evidence="14 15">
    <name type="scientific">Metabacillus idriensis</name>
    <dbReference type="NCBI Taxonomy" id="324768"/>
    <lineage>
        <taxon>Bacteria</taxon>
        <taxon>Bacillati</taxon>
        <taxon>Bacillota</taxon>
        <taxon>Bacilli</taxon>
        <taxon>Bacillales</taxon>
        <taxon>Bacillaceae</taxon>
        <taxon>Metabacillus</taxon>
    </lineage>
</organism>
<sequence length="512" mass="59420">MFKRILQVLIIPFFLLSGFSVNPVWAEEKEERSWQDESMYFIMIDRFNNGDTSNDFEANPKDPKAYHGGDLQGIIDKLDYIQEMGFTSIWLTPVFDNEEGGYHGYWIRDFKNVDENFGTLEDFKTLVKEAHKRDMKVMLDFVVNHTGYKHPWLNDSEKKDWFHEKKDIANWQNQEEVENGWLFGLPDLNTENPETKAYLMDAAKWWITETDIDGYRLDTVRHVPKAFWEEFSKEVKSVKKDFFLMGEVWDKDPRYVSGYTEAGLDSVVDYPFYNDASKVFSNAGGSPGMLANVFKRNQILYKDPYILGNFIDNHDNERFTRKAIANNQNPVTRLKMALAYMYSAPGMPIVYYGTEIAMDGGNDPDNRRMMNFRAKDDLIKYVSKLGKIRSEFPSLRRGEMDVLYDEKGMTILKRTYKSEMTVIALNNSDESRNAVIPAKTLEENKELRGLLTGDMTEEKNGEYEFILDRETAEIFEVGEKTGPNLPLISVFVAVPAVFAGFLYMNRRKKQAS</sequence>
<evidence type="ECO:0000256" key="5">
    <source>
        <dbReference type="ARBA" id="ARBA00022723"/>
    </source>
</evidence>
<keyword evidence="11" id="KW-1133">Transmembrane helix</keyword>
<dbReference type="Gene3D" id="3.20.20.80">
    <property type="entry name" value="Glycosidases"/>
    <property type="match status" value="1"/>
</dbReference>
<comment type="similarity">
    <text evidence="3">Belongs to the glycosyl hydrolase 13 family.</text>
</comment>
<keyword evidence="11" id="KW-0812">Transmembrane</keyword>
<dbReference type="SUPFAM" id="SSF51445">
    <property type="entry name" value="(Trans)glycosidases"/>
    <property type="match status" value="1"/>
</dbReference>
<feature type="chain" id="PRO_5026348876" description="alpha-amylase" evidence="12">
    <location>
        <begin position="27"/>
        <end position="512"/>
    </location>
</feature>
<evidence type="ECO:0000256" key="11">
    <source>
        <dbReference type="SAM" id="Phobius"/>
    </source>
</evidence>
<comment type="cofactor">
    <cofactor evidence="2">
        <name>Ca(2+)</name>
        <dbReference type="ChEBI" id="CHEBI:29108"/>
    </cofactor>
</comment>
<dbReference type="InterPro" id="IPR013777">
    <property type="entry name" value="A-amylase-like"/>
</dbReference>
<keyword evidence="6 12" id="KW-0732">Signal</keyword>
<evidence type="ECO:0000256" key="8">
    <source>
        <dbReference type="ARBA" id="ARBA00022837"/>
    </source>
</evidence>
<dbReference type="Proteomes" id="UP000441585">
    <property type="component" value="Unassembled WGS sequence"/>
</dbReference>
<reference evidence="14 15" key="1">
    <citation type="submission" date="2019-11" db="EMBL/GenBank/DDBJ databases">
        <title>Bacillus idriensis genome.</title>
        <authorList>
            <person name="Konopka E.N."/>
            <person name="Newman J.D."/>
        </authorList>
    </citation>
    <scope>NUCLEOTIDE SEQUENCE [LARGE SCALE GENOMIC DNA]</scope>
    <source>
        <strain evidence="14 15">DSM 19097</strain>
    </source>
</reference>
<evidence type="ECO:0000259" key="13">
    <source>
        <dbReference type="SMART" id="SM00642"/>
    </source>
</evidence>
<evidence type="ECO:0000256" key="3">
    <source>
        <dbReference type="ARBA" id="ARBA00008061"/>
    </source>
</evidence>
<evidence type="ECO:0000256" key="2">
    <source>
        <dbReference type="ARBA" id="ARBA00001913"/>
    </source>
</evidence>
<evidence type="ECO:0000256" key="7">
    <source>
        <dbReference type="ARBA" id="ARBA00022801"/>
    </source>
</evidence>
<dbReference type="EMBL" id="WKKF01000001">
    <property type="protein sequence ID" value="MRX52686.1"/>
    <property type="molecule type" value="Genomic_DNA"/>
</dbReference>
<evidence type="ECO:0000256" key="4">
    <source>
        <dbReference type="ARBA" id="ARBA00012595"/>
    </source>
</evidence>
<dbReference type="InterPro" id="IPR006047">
    <property type="entry name" value="GH13_cat_dom"/>
</dbReference>
<comment type="catalytic activity">
    <reaction evidence="1">
        <text>Endohydrolysis of (1-&gt;4)-alpha-D-glucosidic linkages in polysaccharides containing three or more (1-&gt;4)-alpha-linked D-glucose units.</text>
        <dbReference type="EC" id="3.2.1.1"/>
    </reaction>
</comment>
<evidence type="ECO:0000256" key="6">
    <source>
        <dbReference type="ARBA" id="ARBA00022729"/>
    </source>
</evidence>
<dbReference type="InterPro" id="IPR054174">
    <property type="entry name" value="Alpha-amylase-like_C"/>
</dbReference>
<gene>
    <name evidence="14" type="ORF">GJU41_01770</name>
</gene>
<dbReference type="PANTHER" id="PTHR10357:SF215">
    <property type="entry name" value="ALPHA-AMYLASE 1"/>
    <property type="match status" value="1"/>
</dbReference>
<dbReference type="Pfam" id="PF22026">
    <property type="entry name" value="Alpha-amylase_C_2"/>
    <property type="match status" value="1"/>
</dbReference>
<dbReference type="GO" id="GO:0004556">
    <property type="term" value="F:alpha-amylase activity"/>
    <property type="evidence" value="ECO:0007669"/>
    <property type="project" value="UniProtKB-EC"/>
</dbReference>
<dbReference type="SMART" id="SM00642">
    <property type="entry name" value="Aamy"/>
    <property type="match status" value="1"/>
</dbReference>
<dbReference type="GO" id="GO:0005975">
    <property type="term" value="P:carbohydrate metabolic process"/>
    <property type="evidence" value="ECO:0007669"/>
    <property type="project" value="InterPro"/>
</dbReference>
<evidence type="ECO:0000313" key="15">
    <source>
        <dbReference type="Proteomes" id="UP000441585"/>
    </source>
</evidence>
<feature type="domain" description="Glycosyl hydrolase family 13 catalytic" evidence="13">
    <location>
        <begin position="41"/>
        <end position="389"/>
    </location>
</feature>
<keyword evidence="10" id="KW-0326">Glycosidase</keyword>
<protein>
    <recommendedName>
        <fullName evidence="4">alpha-amylase</fullName>
        <ecNumber evidence="4">3.2.1.1</ecNumber>
    </recommendedName>
</protein>
<keyword evidence="11" id="KW-0472">Membrane</keyword>
<dbReference type="Pfam" id="PF00128">
    <property type="entry name" value="Alpha-amylase"/>
    <property type="match status" value="1"/>
</dbReference>
<dbReference type="InterPro" id="IPR013780">
    <property type="entry name" value="Glyco_hydro_b"/>
</dbReference>